<sequence length="692" mass="77130">MYEGSLSFLKDACSTQFSRNPRVNELQMTVDDYILSMTFDNTVRAIVESLECRKRVFQLSTTLELTNDAKLRTAIRVDEEQIATLLVSVLSSKPDEEVILRLEGDSAQNFIDVVQESLDRGFIMAQEHTRMALRIVRKLSESCDRLPSSLFIVGIEGRDEHPTFGGGFGDIYRASYGGQRVALKRMRHFLRGSDLRRTRLKFCREALLWKDLHHPHILPFLGIDADSFPSFLCMVSPWMENGTVMNYLKTHGYASVDKLLYEIAQGLEYLHSRDIVHGDLRGANILVKDDWSACLSDFGLSIFSDATSTTSTNRGGSLYWMAPELLFPERFGLKFTRTPATDVYAFGCVCFELYTGRPPFSDLFEPAACMKVLDGERAERPSAMSDTLWQNVTEFWAQASAMRPSTGFVLQNMIWPTPDPPLPPSLPDTPSAPSTPNWEPSRHFTEEAMIPLDGAFTRFPNLSDFGIDGEVLPVRLSAEPEQTPLLNQGNDISFTDSAPHQHPLSAKPDSGYDHLRTSLVDYDSDGDEQSIHQMSSFDDASSLVENASLLVHVPSSAKGKLSSVLSPSSIPVTSRAIVADSLFSHVSRSPSTRRRVNVSSLLGEIRMDDSDGRYFTLGSSWGMETPPSQKRKWWQPKALSALEDFLPSKNSRHVPAFVKGQSKKQAGRNLVEKLSGSSKVLSAEQIGARTKA</sequence>
<dbReference type="GO" id="GO:0005524">
    <property type="term" value="F:ATP binding"/>
    <property type="evidence" value="ECO:0007669"/>
    <property type="project" value="UniProtKB-KW"/>
</dbReference>
<accession>A0A8H6WYV4</accession>
<evidence type="ECO:0000313" key="8">
    <source>
        <dbReference type="Proteomes" id="UP000623467"/>
    </source>
</evidence>
<dbReference type="GO" id="GO:0004674">
    <property type="term" value="F:protein serine/threonine kinase activity"/>
    <property type="evidence" value="ECO:0007669"/>
    <property type="project" value="TreeGrafter"/>
</dbReference>
<dbReference type="Proteomes" id="UP000623467">
    <property type="component" value="Unassembled WGS sequence"/>
</dbReference>
<evidence type="ECO:0000256" key="5">
    <source>
        <dbReference type="SAM" id="MobiDB-lite"/>
    </source>
</evidence>
<keyword evidence="4" id="KW-0067">ATP-binding</keyword>
<dbReference type="InterPro" id="IPR000719">
    <property type="entry name" value="Prot_kinase_dom"/>
</dbReference>
<dbReference type="PANTHER" id="PTHR44329:SF288">
    <property type="entry name" value="MITOGEN-ACTIVATED PROTEIN KINASE KINASE KINASE 20"/>
    <property type="match status" value="1"/>
</dbReference>
<gene>
    <name evidence="7" type="ORF">MSAN_02440300</name>
</gene>
<feature type="domain" description="Protein kinase" evidence="6">
    <location>
        <begin position="157"/>
        <end position="422"/>
    </location>
</feature>
<dbReference type="InterPro" id="IPR011009">
    <property type="entry name" value="Kinase-like_dom_sf"/>
</dbReference>
<dbReference type="PROSITE" id="PS50011">
    <property type="entry name" value="PROTEIN_KINASE_DOM"/>
    <property type="match status" value="1"/>
</dbReference>
<dbReference type="InterPro" id="IPR001245">
    <property type="entry name" value="Ser-Thr/Tyr_kinase_cat_dom"/>
</dbReference>
<dbReference type="SUPFAM" id="SSF56112">
    <property type="entry name" value="Protein kinase-like (PK-like)"/>
    <property type="match status" value="1"/>
</dbReference>
<dbReference type="Pfam" id="PF07714">
    <property type="entry name" value="PK_Tyr_Ser-Thr"/>
    <property type="match status" value="1"/>
</dbReference>
<evidence type="ECO:0000256" key="4">
    <source>
        <dbReference type="ARBA" id="ARBA00022840"/>
    </source>
</evidence>
<evidence type="ECO:0000256" key="2">
    <source>
        <dbReference type="ARBA" id="ARBA00022741"/>
    </source>
</evidence>
<dbReference type="InterPro" id="IPR008266">
    <property type="entry name" value="Tyr_kinase_AS"/>
</dbReference>
<evidence type="ECO:0000256" key="1">
    <source>
        <dbReference type="ARBA" id="ARBA00022679"/>
    </source>
</evidence>
<dbReference type="AlphaFoldDB" id="A0A8H6WYV4"/>
<feature type="compositionally biased region" description="Polar residues" evidence="5">
    <location>
        <begin position="484"/>
        <end position="498"/>
    </location>
</feature>
<protein>
    <submittedName>
        <fullName evidence="7">Kinase-like protein</fullName>
    </submittedName>
</protein>
<dbReference type="EMBL" id="JACAZH010000060">
    <property type="protein sequence ID" value="KAF7331215.1"/>
    <property type="molecule type" value="Genomic_DNA"/>
</dbReference>
<keyword evidence="8" id="KW-1185">Reference proteome</keyword>
<comment type="caution">
    <text evidence="7">The sequence shown here is derived from an EMBL/GenBank/DDBJ whole genome shotgun (WGS) entry which is preliminary data.</text>
</comment>
<feature type="region of interest" description="Disordered" evidence="5">
    <location>
        <begin position="484"/>
        <end position="518"/>
    </location>
</feature>
<dbReference type="Gene3D" id="1.10.510.10">
    <property type="entry name" value="Transferase(Phosphotransferase) domain 1"/>
    <property type="match status" value="1"/>
</dbReference>
<keyword evidence="3 7" id="KW-0418">Kinase</keyword>
<proteinExistence type="predicted"/>
<dbReference type="PANTHER" id="PTHR44329">
    <property type="entry name" value="SERINE/THREONINE-PROTEIN KINASE TNNI3K-RELATED"/>
    <property type="match status" value="1"/>
</dbReference>
<reference evidence="7" key="1">
    <citation type="submission" date="2020-05" db="EMBL/GenBank/DDBJ databases">
        <title>Mycena genomes resolve the evolution of fungal bioluminescence.</title>
        <authorList>
            <person name="Tsai I.J."/>
        </authorList>
    </citation>
    <scope>NUCLEOTIDE SEQUENCE</scope>
    <source>
        <strain evidence="7">160909Yilan</strain>
    </source>
</reference>
<keyword evidence="2" id="KW-0547">Nucleotide-binding</keyword>
<evidence type="ECO:0000256" key="3">
    <source>
        <dbReference type="ARBA" id="ARBA00022777"/>
    </source>
</evidence>
<evidence type="ECO:0000313" key="7">
    <source>
        <dbReference type="EMBL" id="KAF7331215.1"/>
    </source>
</evidence>
<evidence type="ECO:0000259" key="6">
    <source>
        <dbReference type="PROSITE" id="PS50011"/>
    </source>
</evidence>
<name>A0A8H6WYV4_9AGAR</name>
<keyword evidence="1" id="KW-0808">Transferase</keyword>
<feature type="region of interest" description="Disordered" evidence="5">
    <location>
        <begin position="419"/>
        <end position="438"/>
    </location>
</feature>
<dbReference type="OrthoDB" id="346907at2759"/>
<organism evidence="7 8">
    <name type="scientific">Mycena sanguinolenta</name>
    <dbReference type="NCBI Taxonomy" id="230812"/>
    <lineage>
        <taxon>Eukaryota</taxon>
        <taxon>Fungi</taxon>
        <taxon>Dikarya</taxon>
        <taxon>Basidiomycota</taxon>
        <taxon>Agaricomycotina</taxon>
        <taxon>Agaricomycetes</taxon>
        <taxon>Agaricomycetidae</taxon>
        <taxon>Agaricales</taxon>
        <taxon>Marasmiineae</taxon>
        <taxon>Mycenaceae</taxon>
        <taxon>Mycena</taxon>
    </lineage>
</organism>
<dbReference type="InterPro" id="IPR051681">
    <property type="entry name" value="Ser/Thr_Kinases-Pseudokinases"/>
</dbReference>
<dbReference type="PROSITE" id="PS00109">
    <property type="entry name" value="PROTEIN_KINASE_TYR"/>
    <property type="match status" value="1"/>
</dbReference>